<dbReference type="Proteomes" id="UP000521676">
    <property type="component" value="Unassembled WGS sequence"/>
</dbReference>
<evidence type="ECO:0000313" key="4">
    <source>
        <dbReference type="Proteomes" id="UP001431572"/>
    </source>
</evidence>
<dbReference type="AlphaFoldDB" id="A0A8T7M3J4"/>
<organism evidence="1 3">
    <name type="scientific">Candidatus Chlorohelix allophototropha</name>
    <dbReference type="NCBI Taxonomy" id="3003348"/>
    <lineage>
        <taxon>Bacteria</taxon>
        <taxon>Bacillati</taxon>
        <taxon>Chloroflexota</taxon>
        <taxon>Chloroflexia</taxon>
        <taxon>Candidatus Chloroheliales</taxon>
        <taxon>Candidatus Chloroheliaceae</taxon>
        <taxon>Candidatus Chlorohelix</taxon>
    </lineage>
</organism>
<evidence type="ECO:0000313" key="3">
    <source>
        <dbReference type="Proteomes" id="UP000521676"/>
    </source>
</evidence>
<protein>
    <submittedName>
        <fullName evidence="1">Uncharacterized protein</fullName>
    </submittedName>
</protein>
<proteinExistence type="predicted"/>
<name>A0A8T7M3J4_9CHLR</name>
<evidence type="ECO:0000313" key="1">
    <source>
        <dbReference type="EMBL" id="NWJ46075.1"/>
    </source>
</evidence>
<dbReference type="RefSeq" id="WP_341469825.1">
    <property type="nucleotide sequence ID" value="NZ_CP128399.1"/>
</dbReference>
<accession>A0A8T7M3J4</accession>
<reference evidence="1 3" key="1">
    <citation type="submission" date="2020-06" db="EMBL/GenBank/DDBJ databases">
        <title>Anoxygenic phototrophic Chloroflexota member uses a Type I reaction center.</title>
        <authorList>
            <person name="Tsuji J.M."/>
            <person name="Shaw N.A."/>
            <person name="Nagashima S."/>
            <person name="Venkiteswaran J."/>
            <person name="Schiff S.L."/>
            <person name="Hanada S."/>
            <person name="Tank M."/>
            <person name="Neufeld J.D."/>
        </authorList>
    </citation>
    <scope>NUCLEOTIDE SEQUENCE [LARGE SCALE GENOMIC DNA]</scope>
    <source>
        <strain evidence="1">L227-S17</strain>
    </source>
</reference>
<dbReference type="EMBL" id="JACATZ010000001">
    <property type="protein sequence ID" value="NWJ46075.1"/>
    <property type="molecule type" value="Genomic_DNA"/>
</dbReference>
<dbReference type="EMBL" id="CP128399">
    <property type="protein sequence ID" value="WJW67935.1"/>
    <property type="molecule type" value="Genomic_DNA"/>
</dbReference>
<gene>
    <name evidence="1" type="ORF">HXX08_09375</name>
    <name evidence="2" type="ORF">OZ401_001219</name>
</gene>
<reference evidence="2" key="2">
    <citation type="journal article" date="2024" name="Nature">
        <title>Anoxygenic phototroph of the Chloroflexota uses a type I reaction centre.</title>
        <authorList>
            <person name="Tsuji J.M."/>
            <person name="Shaw N.A."/>
            <person name="Nagashima S."/>
            <person name="Venkiteswaran J.J."/>
            <person name="Schiff S.L."/>
            <person name="Watanabe T."/>
            <person name="Fukui M."/>
            <person name="Hanada S."/>
            <person name="Tank M."/>
            <person name="Neufeld J.D."/>
        </authorList>
    </citation>
    <scope>NUCLEOTIDE SEQUENCE</scope>
    <source>
        <strain evidence="2">L227-S17</strain>
    </source>
</reference>
<sequence length="51" mass="5334">MLNSFKNQLDLLVKGGKMTQAQSEEVLKAASALVNGFIDSVPSGGGSRKNP</sequence>
<dbReference type="Proteomes" id="UP001431572">
    <property type="component" value="Chromosome 1"/>
</dbReference>
<evidence type="ECO:0000313" key="2">
    <source>
        <dbReference type="EMBL" id="WJW67935.1"/>
    </source>
</evidence>
<keyword evidence="4" id="KW-1185">Reference proteome</keyword>